<evidence type="ECO:0000259" key="6">
    <source>
        <dbReference type="SMART" id="SM00470"/>
    </source>
</evidence>
<comment type="function">
    <text evidence="4">Involved in chromosome partition. Localize to both poles of the predivisional cell following completion of DNA replication. Binds to the DNA origin of replication.</text>
</comment>
<dbReference type="RefSeq" id="WP_379956686.1">
    <property type="nucleotide sequence ID" value="NZ_JAUYVI010000005.1"/>
</dbReference>
<dbReference type="SUPFAM" id="SSF110849">
    <property type="entry name" value="ParB/Sulfiredoxin"/>
    <property type="match status" value="1"/>
</dbReference>
<evidence type="ECO:0000256" key="4">
    <source>
        <dbReference type="ARBA" id="ARBA00025472"/>
    </source>
</evidence>
<name>A0ABU0YMX2_9PROT</name>
<dbReference type="InterPro" id="IPR036086">
    <property type="entry name" value="ParB/Sulfiredoxin_sf"/>
</dbReference>
<evidence type="ECO:0000256" key="5">
    <source>
        <dbReference type="SAM" id="MobiDB-lite"/>
    </source>
</evidence>
<reference evidence="8" key="1">
    <citation type="submission" date="2023-08" db="EMBL/GenBank/DDBJ databases">
        <title>Rhodospirillaceae gen. nov., a novel taxon isolated from the Yangtze River Yuezi River estuary sludge.</title>
        <authorList>
            <person name="Ruan L."/>
        </authorList>
    </citation>
    <scope>NUCLEOTIDE SEQUENCE [LARGE SCALE GENOMIC DNA]</scope>
    <source>
        <strain evidence="8">R-7</strain>
    </source>
</reference>
<feature type="region of interest" description="Disordered" evidence="5">
    <location>
        <begin position="217"/>
        <end position="237"/>
    </location>
</feature>
<dbReference type="Proteomes" id="UP001230156">
    <property type="component" value="Unassembled WGS sequence"/>
</dbReference>
<dbReference type="PANTHER" id="PTHR33375:SF1">
    <property type="entry name" value="CHROMOSOME-PARTITIONING PROTEIN PARB-RELATED"/>
    <property type="match status" value="1"/>
</dbReference>
<comment type="similarity">
    <text evidence="1">Belongs to the ParB family.</text>
</comment>
<protein>
    <submittedName>
        <fullName evidence="7">ParB/RepB/Spo0J family partition protein</fullName>
    </submittedName>
</protein>
<sequence length="285" mass="31207">MTKKPHLGRGLDALLGAEEAPAELGPQRSMAIDLLHPGRYQPRGRFAPDELQALAQSVKENGILQPILVRPHAKLGGHFEIVAGERRWRAAQLAQLHEVPIIIRSLDDRSTLEIALIENVQREDLTPLEEAEGYARLMSEFDYTQETLAERIGKSRSAIANLLRLRGLPEAVRAMITEGKLSVGHARALIGSADPIALAKEIVAKDLNVRQAEALVKKQKPEPARKKGTASAAPVKDADTRALEHDLSLKLGLKVEVQFDGKGGRLVLHYASLDQLDTVIEKLNG</sequence>
<dbReference type="SUPFAM" id="SSF109709">
    <property type="entry name" value="KorB DNA-binding domain-like"/>
    <property type="match status" value="1"/>
</dbReference>
<evidence type="ECO:0000256" key="1">
    <source>
        <dbReference type="ARBA" id="ARBA00006295"/>
    </source>
</evidence>
<evidence type="ECO:0000256" key="2">
    <source>
        <dbReference type="ARBA" id="ARBA00022829"/>
    </source>
</evidence>
<dbReference type="InterPro" id="IPR003115">
    <property type="entry name" value="ParB_N"/>
</dbReference>
<keyword evidence="3" id="KW-0238">DNA-binding</keyword>
<dbReference type="Gene3D" id="3.90.1530.30">
    <property type="match status" value="1"/>
</dbReference>
<dbReference type="Pfam" id="PF02195">
    <property type="entry name" value="ParB_N"/>
    <property type="match status" value="1"/>
</dbReference>
<dbReference type="Pfam" id="PF17762">
    <property type="entry name" value="HTH_ParB"/>
    <property type="match status" value="1"/>
</dbReference>
<dbReference type="InterPro" id="IPR057240">
    <property type="entry name" value="ParB_dimer_C"/>
</dbReference>
<accession>A0ABU0YMX2</accession>
<dbReference type="SMART" id="SM00470">
    <property type="entry name" value="ParB"/>
    <property type="match status" value="1"/>
</dbReference>
<evidence type="ECO:0000256" key="3">
    <source>
        <dbReference type="ARBA" id="ARBA00023125"/>
    </source>
</evidence>
<dbReference type="Pfam" id="PF23552">
    <property type="entry name" value="ParB_C"/>
    <property type="match status" value="1"/>
</dbReference>
<gene>
    <name evidence="7" type="ORF">Q8A70_15420</name>
</gene>
<keyword evidence="8" id="KW-1185">Reference proteome</keyword>
<organism evidence="7 8">
    <name type="scientific">Dongia sedimenti</name>
    <dbReference type="NCBI Taxonomy" id="3064282"/>
    <lineage>
        <taxon>Bacteria</taxon>
        <taxon>Pseudomonadati</taxon>
        <taxon>Pseudomonadota</taxon>
        <taxon>Alphaproteobacteria</taxon>
        <taxon>Rhodospirillales</taxon>
        <taxon>Dongiaceae</taxon>
        <taxon>Dongia</taxon>
    </lineage>
</organism>
<dbReference type="InterPro" id="IPR041468">
    <property type="entry name" value="HTH_ParB/Spo0J"/>
</dbReference>
<dbReference type="NCBIfam" id="TIGR00180">
    <property type="entry name" value="parB_part"/>
    <property type="match status" value="1"/>
</dbReference>
<dbReference type="InterPro" id="IPR050336">
    <property type="entry name" value="Chromosome_partition/occlusion"/>
</dbReference>
<keyword evidence="2" id="KW-0159">Chromosome partition</keyword>
<evidence type="ECO:0000313" key="7">
    <source>
        <dbReference type="EMBL" id="MDQ7249076.1"/>
    </source>
</evidence>
<dbReference type="EMBL" id="JAUYVI010000005">
    <property type="protein sequence ID" value="MDQ7249076.1"/>
    <property type="molecule type" value="Genomic_DNA"/>
</dbReference>
<feature type="domain" description="ParB-like N-terminal" evidence="6">
    <location>
        <begin position="28"/>
        <end position="120"/>
    </location>
</feature>
<dbReference type="PANTHER" id="PTHR33375">
    <property type="entry name" value="CHROMOSOME-PARTITIONING PROTEIN PARB-RELATED"/>
    <property type="match status" value="1"/>
</dbReference>
<evidence type="ECO:0000313" key="8">
    <source>
        <dbReference type="Proteomes" id="UP001230156"/>
    </source>
</evidence>
<dbReference type="CDD" id="cd16393">
    <property type="entry name" value="SPO0J_N"/>
    <property type="match status" value="1"/>
</dbReference>
<dbReference type="InterPro" id="IPR004437">
    <property type="entry name" value="ParB/RepB/Spo0J"/>
</dbReference>
<proteinExistence type="inferred from homology"/>
<dbReference type="Gene3D" id="1.10.10.2830">
    <property type="match status" value="1"/>
</dbReference>
<comment type="caution">
    <text evidence="7">The sequence shown here is derived from an EMBL/GenBank/DDBJ whole genome shotgun (WGS) entry which is preliminary data.</text>
</comment>